<keyword evidence="5" id="KW-1185">Reference proteome</keyword>
<evidence type="ECO:0000256" key="1">
    <source>
        <dbReference type="ARBA" id="ARBA00022490"/>
    </source>
</evidence>
<comment type="caution">
    <text evidence="4">The sequence shown here is derived from an EMBL/GenBank/DDBJ whole genome shotgun (WGS) entry which is preliminary data.</text>
</comment>
<gene>
    <name evidence="4" type="ORF">B0682_05335</name>
</gene>
<dbReference type="EMBL" id="MUYT01000007">
    <property type="protein sequence ID" value="OOS20762.1"/>
    <property type="molecule type" value="Genomic_DNA"/>
</dbReference>
<keyword evidence="2" id="KW-0831">Ubiquinone biosynthesis</keyword>
<dbReference type="Gene3D" id="3.40.1410.10">
    <property type="entry name" value="Chorismate lyase-like"/>
    <property type="match status" value="1"/>
</dbReference>
<evidence type="ECO:0000256" key="2">
    <source>
        <dbReference type="ARBA" id="ARBA00022688"/>
    </source>
</evidence>
<evidence type="ECO:0000313" key="5">
    <source>
        <dbReference type="Proteomes" id="UP000191094"/>
    </source>
</evidence>
<dbReference type="InterPro" id="IPR028978">
    <property type="entry name" value="Chorismate_lyase_/UTRA_dom_sf"/>
</dbReference>
<keyword evidence="3 4" id="KW-0456">Lyase</keyword>
<dbReference type="AlphaFoldDB" id="A0A1T0CEI8"/>
<protein>
    <submittedName>
        <fullName evidence="4">Chorismate--pyruvate lyase</fullName>
    </submittedName>
</protein>
<dbReference type="STRING" id="90241.B0682_05335"/>
<evidence type="ECO:0000313" key="4">
    <source>
        <dbReference type="EMBL" id="OOS20762.1"/>
    </source>
</evidence>
<reference evidence="4 5" key="1">
    <citation type="submission" date="2017-02" db="EMBL/GenBank/DDBJ databases">
        <title>Draft genome sequence of Moraxella lincolnii CCUG 9405T type strain.</title>
        <authorList>
            <person name="Salva-Serra F."/>
            <person name="Engstrom-Jakobsson H."/>
            <person name="Thorell K."/>
            <person name="Jaen-Luchoro D."/>
            <person name="Gonzales-Siles L."/>
            <person name="Karlsson R."/>
            <person name="Yazdan S."/>
            <person name="Boulund F."/>
            <person name="Johnning A."/>
            <person name="Engstrand L."/>
            <person name="Kristiansson E."/>
            <person name="Moore E."/>
        </authorList>
    </citation>
    <scope>NUCLEOTIDE SEQUENCE [LARGE SCALE GENOMIC DNA]</scope>
    <source>
        <strain evidence="4 5">CCUG 9405</strain>
    </source>
</reference>
<dbReference type="GO" id="GO:0006744">
    <property type="term" value="P:ubiquinone biosynthetic process"/>
    <property type="evidence" value="ECO:0007669"/>
    <property type="project" value="UniProtKB-KW"/>
</dbReference>
<dbReference type="Pfam" id="PF04345">
    <property type="entry name" value="Chor_lyase"/>
    <property type="match status" value="1"/>
</dbReference>
<dbReference type="OrthoDB" id="9789493at2"/>
<dbReference type="GO" id="GO:0005829">
    <property type="term" value="C:cytosol"/>
    <property type="evidence" value="ECO:0007669"/>
    <property type="project" value="TreeGrafter"/>
</dbReference>
<keyword evidence="1" id="KW-0963">Cytoplasm</keyword>
<keyword evidence="4" id="KW-0670">Pyruvate</keyword>
<accession>A0A1T0CEI8</accession>
<dbReference type="GO" id="GO:0008813">
    <property type="term" value="F:chorismate lyase activity"/>
    <property type="evidence" value="ECO:0007669"/>
    <property type="project" value="InterPro"/>
</dbReference>
<dbReference type="Proteomes" id="UP000191094">
    <property type="component" value="Unassembled WGS sequence"/>
</dbReference>
<organism evidence="4 5">
    <name type="scientific">Lwoffella lincolnii</name>
    <dbReference type="NCBI Taxonomy" id="90241"/>
    <lineage>
        <taxon>Bacteria</taxon>
        <taxon>Pseudomonadati</taxon>
        <taxon>Pseudomonadota</taxon>
        <taxon>Gammaproteobacteria</taxon>
        <taxon>Moraxellales</taxon>
        <taxon>Moraxellaceae</taxon>
        <taxon>Lwoffella</taxon>
    </lineage>
</organism>
<proteinExistence type="predicted"/>
<dbReference type="SUPFAM" id="SSF64288">
    <property type="entry name" value="Chorismate lyase-like"/>
    <property type="match status" value="1"/>
</dbReference>
<dbReference type="RefSeq" id="WP_143823297.1">
    <property type="nucleotide sequence ID" value="NZ_MUYT01000007.1"/>
</dbReference>
<sequence>MSYYHQSLPVNLLPYLYAKGSLTVLLEQVANQPLRVDRVFEGFEPLSLIQKRQLGFVESGLLSRPMMAWNRLVWLYGDDDEPWVSAQSVFPLIGLQGDAKRLKHLKNTPIGYVLFKRQTALPNSRVIMNTQQGWQRQTSYDWYGRPLLITETFLPVFQKRLLAR</sequence>
<dbReference type="PANTHER" id="PTHR38683">
    <property type="entry name" value="CHORISMATE PYRUVATE-LYASE"/>
    <property type="match status" value="1"/>
</dbReference>
<evidence type="ECO:0000256" key="3">
    <source>
        <dbReference type="ARBA" id="ARBA00023239"/>
    </source>
</evidence>
<dbReference type="InterPro" id="IPR007440">
    <property type="entry name" value="Chorismate--pyruvate_lyase"/>
</dbReference>
<name>A0A1T0CEI8_9GAMM</name>
<dbReference type="PANTHER" id="PTHR38683:SF1">
    <property type="entry name" value="CHORISMATE PYRUVATE-LYASE"/>
    <property type="match status" value="1"/>
</dbReference>